<dbReference type="FunFam" id="3.40.50.10860:FF:000005">
    <property type="entry name" value="C-1-tetrahydrofolate synthase, cytoplasmic, putative"/>
    <property type="match status" value="1"/>
</dbReference>
<dbReference type="GO" id="GO:0035999">
    <property type="term" value="P:tetrahydrofolate interconversion"/>
    <property type="evidence" value="ECO:0007669"/>
    <property type="project" value="UniProtKB-UniRule"/>
</dbReference>
<evidence type="ECO:0000256" key="5">
    <source>
        <dbReference type="ARBA" id="ARBA00022755"/>
    </source>
</evidence>
<keyword evidence="16" id="KW-1185">Reference proteome</keyword>
<evidence type="ECO:0000313" key="16">
    <source>
        <dbReference type="Proteomes" id="UP000054375"/>
    </source>
</evidence>
<dbReference type="InterPro" id="IPR036291">
    <property type="entry name" value="NAD(P)-bd_dom_sf"/>
</dbReference>
<evidence type="ECO:0000256" key="4">
    <source>
        <dbReference type="ARBA" id="ARBA00022605"/>
    </source>
</evidence>
<evidence type="ECO:0000256" key="11">
    <source>
        <dbReference type="ARBA" id="ARBA00023268"/>
    </source>
</evidence>
<dbReference type="GO" id="GO:0004477">
    <property type="term" value="F:methenyltetrahydrofolate cyclohydrolase activity"/>
    <property type="evidence" value="ECO:0007669"/>
    <property type="project" value="UniProtKB-UniRule"/>
</dbReference>
<dbReference type="PANTHER" id="PTHR48099:SF5">
    <property type="entry name" value="C-1-TETRAHYDROFOLATE SYNTHASE, CYTOPLASMIC"/>
    <property type="match status" value="1"/>
</dbReference>
<feature type="binding site" evidence="12">
    <location>
        <begin position="167"/>
        <end position="169"/>
    </location>
    <ligand>
        <name>NADP(+)</name>
        <dbReference type="ChEBI" id="CHEBI:58349"/>
    </ligand>
</feature>
<comment type="subunit">
    <text evidence="2 12">Homodimer.</text>
</comment>
<dbReference type="Pfam" id="PF02882">
    <property type="entry name" value="THF_DHG_CYH_C"/>
    <property type="match status" value="1"/>
</dbReference>
<feature type="domain" description="Tetrahydrofolate dehydrogenase/cyclohydrolase catalytic" evidence="13">
    <location>
        <begin position="7"/>
        <end position="122"/>
    </location>
</feature>
<protein>
    <recommendedName>
        <fullName evidence="12">Bifunctional protein FolD</fullName>
    </recommendedName>
    <domain>
        <recommendedName>
            <fullName evidence="12">Methylenetetrahydrofolate dehydrogenase</fullName>
            <ecNumber evidence="12">1.5.1.5</ecNumber>
        </recommendedName>
    </domain>
    <domain>
        <recommendedName>
            <fullName evidence="12">Methenyltetrahydrofolate cyclohydrolase</fullName>
            <ecNumber evidence="12">3.5.4.9</ecNumber>
        </recommendedName>
    </domain>
</protein>
<evidence type="ECO:0000256" key="7">
    <source>
        <dbReference type="ARBA" id="ARBA00022857"/>
    </source>
</evidence>
<keyword evidence="7 12" id="KW-0521">NADP</keyword>
<dbReference type="SUPFAM" id="SSF51735">
    <property type="entry name" value="NAD(P)-binding Rossmann-fold domains"/>
    <property type="match status" value="1"/>
</dbReference>
<dbReference type="EMBL" id="LMWV01000017">
    <property type="protein sequence ID" value="KUN65448.1"/>
    <property type="molecule type" value="Genomic_DNA"/>
</dbReference>
<dbReference type="GO" id="GO:0009086">
    <property type="term" value="P:methionine biosynthetic process"/>
    <property type="evidence" value="ECO:0007669"/>
    <property type="project" value="UniProtKB-KW"/>
</dbReference>
<evidence type="ECO:0000259" key="14">
    <source>
        <dbReference type="Pfam" id="PF02882"/>
    </source>
</evidence>
<dbReference type="GO" id="GO:0004488">
    <property type="term" value="F:methylenetetrahydrofolate dehydrogenase (NADP+) activity"/>
    <property type="evidence" value="ECO:0007669"/>
    <property type="project" value="UniProtKB-UniRule"/>
</dbReference>
<keyword evidence="6 12" id="KW-0378">Hydrolase</keyword>
<dbReference type="EC" id="3.5.4.9" evidence="12"/>
<keyword evidence="8 12" id="KW-0560">Oxidoreductase</keyword>
<evidence type="ECO:0000256" key="9">
    <source>
        <dbReference type="ARBA" id="ARBA00023102"/>
    </source>
</evidence>
<comment type="similarity">
    <text evidence="12">Belongs to the tetrahydrofolate dehydrogenase/cyclohydrolase family.</text>
</comment>
<keyword evidence="3 12" id="KW-0554">One-carbon metabolism</keyword>
<reference evidence="15 16" key="1">
    <citation type="submission" date="2015-10" db="EMBL/GenBank/DDBJ databases">
        <title>Draft genome sequence of Streptomyces griseorubiginosus DSM 40469, type strain for the species Streptomyces griseorubiginosus.</title>
        <authorList>
            <person name="Ruckert C."/>
            <person name="Winkler A."/>
            <person name="Kalinowski J."/>
            <person name="Kampfer P."/>
            <person name="Glaeser S."/>
        </authorList>
    </citation>
    <scope>NUCLEOTIDE SEQUENCE [LARGE SCALE GENOMIC DNA]</scope>
    <source>
        <strain evidence="15 16">DSM 40469</strain>
    </source>
</reference>
<dbReference type="GO" id="GO:0005829">
    <property type="term" value="C:cytosol"/>
    <property type="evidence" value="ECO:0007669"/>
    <property type="project" value="TreeGrafter"/>
</dbReference>
<gene>
    <name evidence="12" type="primary">folD</name>
    <name evidence="15" type="ORF">AQJ54_21780</name>
</gene>
<dbReference type="GO" id="GO:0006164">
    <property type="term" value="P:purine nucleotide biosynthetic process"/>
    <property type="evidence" value="ECO:0007669"/>
    <property type="project" value="UniProtKB-KW"/>
</dbReference>
<dbReference type="InterPro" id="IPR046346">
    <property type="entry name" value="Aminoacid_DH-like_N_sf"/>
</dbReference>
<keyword evidence="4 12" id="KW-0028">Amino-acid biosynthesis</keyword>
<dbReference type="PRINTS" id="PR00085">
    <property type="entry name" value="THFDHDRGNASE"/>
</dbReference>
<dbReference type="InterPro" id="IPR000672">
    <property type="entry name" value="THF_DH/CycHdrlase"/>
</dbReference>
<dbReference type="PROSITE" id="PS00767">
    <property type="entry name" value="THF_DHG_CYH_2"/>
    <property type="match status" value="1"/>
</dbReference>
<dbReference type="Pfam" id="PF00763">
    <property type="entry name" value="THF_DHG_CYH"/>
    <property type="match status" value="1"/>
</dbReference>
<dbReference type="UniPathway" id="UPA00193"/>
<evidence type="ECO:0000256" key="8">
    <source>
        <dbReference type="ARBA" id="ARBA00023002"/>
    </source>
</evidence>
<evidence type="ECO:0000256" key="10">
    <source>
        <dbReference type="ARBA" id="ARBA00023167"/>
    </source>
</evidence>
<evidence type="ECO:0000256" key="1">
    <source>
        <dbReference type="ARBA" id="ARBA00004777"/>
    </source>
</evidence>
<comment type="caution">
    <text evidence="15">The sequence shown here is derived from an EMBL/GenBank/DDBJ whole genome shotgun (WGS) entry which is preliminary data.</text>
</comment>
<dbReference type="Gene3D" id="3.40.50.720">
    <property type="entry name" value="NAD(P)-binding Rossmann-like Domain"/>
    <property type="match status" value="1"/>
</dbReference>
<keyword evidence="10 12" id="KW-0486">Methionine biosynthesis</keyword>
<evidence type="ECO:0000256" key="12">
    <source>
        <dbReference type="HAMAP-Rule" id="MF_01576"/>
    </source>
</evidence>
<dbReference type="Proteomes" id="UP000054375">
    <property type="component" value="Unassembled WGS sequence"/>
</dbReference>
<dbReference type="HAMAP" id="MF_01576">
    <property type="entry name" value="THF_DHG_CYH"/>
    <property type="match status" value="1"/>
</dbReference>
<dbReference type="SUPFAM" id="SSF53223">
    <property type="entry name" value="Aminoacid dehydrogenase-like, N-terminal domain"/>
    <property type="match status" value="1"/>
</dbReference>
<sequence length="283" mass="29559">MSQARIMDGTALARRIVEETAERAADLTARTGRAPCLATVLVGEDPASVTYVRMKRNRCRTAGIESRHVALPGATTTEQLVGTLRELSADPTVHGILLQHPMGAHIDERAAFEAIAPEKDVDGVTFASFATMSFGLPGFVSCTPGGIMRLLDAYDVDPAGKRAVVVGRSAILGKPAGMLLLARDATVTYCHSRTSDLSAAVREADIVVAAVGRPRLIRGQDIKPGAVVVDAGYNEGNVGDVDFDSAVERASLITPVPGGVGPMTIATLLEQTVTAAETAAQQG</sequence>
<dbReference type="FunFam" id="3.40.50.720:FF:000094">
    <property type="entry name" value="Bifunctional protein FolD"/>
    <property type="match status" value="1"/>
</dbReference>
<comment type="catalytic activity">
    <reaction evidence="12">
        <text>(6R)-5,10-methylene-5,6,7,8-tetrahydrofolate + NADP(+) = (6R)-5,10-methenyltetrahydrofolate + NADPH</text>
        <dbReference type="Rhea" id="RHEA:22812"/>
        <dbReference type="ChEBI" id="CHEBI:15636"/>
        <dbReference type="ChEBI" id="CHEBI:57455"/>
        <dbReference type="ChEBI" id="CHEBI:57783"/>
        <dbReference type="ChEBI" id="CHEBI:58349"/>
        <dbReference type="EC" id="1.5.1.5"/>
    </reaction>
</comment>
<accession>A0A101S176</accession>
<proteinExistence type="inferred from homology"/>
<dbReference type="PANTHER" id="PTHR48099">
    <property type="entry name" value="C-1-TETRAHYDROFOLATE SYNTHASE, CYTOPLASMIC-RELATED"/>
    <property type="match status" value="1"/>
</dbReference>
<keyword evidence="11 12" id="KW-0511">Multifunctional enzyme</keyword>
<dbReference type="InterPro" id="IPR020867">
    <property type="entry name" value="THF_DH/CycHdrlase_CS"/>
</dbReference>
<evidence type="ECO:0000256" key="3">
    <source>
        <dbReference type="ARBA" id="ARBA00022563"/>
    </source>
</evidence>
<organism evidence="15 16">
    <name type="scientific">Streptomyces griseorubiginosus</name>
    <dbReference type="NCBI Taxonomy" id="67304"/>
    <lineage>
        <taxon>Bacteria</taxon>
        <taxon>Bacillati</taxon>
        <taxon>Actinomycetota</taxon>
        <taxon>Actinomycetes</taxon>
        <taxon>Kitasatosporales</taxon>
        <taxon>Streptomycetaceae</taxon>
        <taxon>Streptomyces</taxon>
    </lineage>
</organism>
<feature type="domain" description="Tetrahydrofolate dehydrogenase/cyclohydrolase NAD(P)-binding" evidence="14">
    <location>
        <begin position="141"/>
        <end position="278"/>
    </location>
</feature>
<evidence type="ECO:0000313" key="15">
    <source>
        <dbReference type="EMBL" id="KUN65448.1"/>
    </source>
</evidence>
<dbReference type="CDD" id="cd01080">
    <property type="entry name" value="NAD_bind_m-THF_DH_Cyclohyd"/>
    <property type="match status" value="1"/>
</dbReference>
<name>A0A101S176_9ACTN</name>
<dbReference type="AlphaFoldDB" id="A0A101S176"/>
<keyword evidence="9 12" id="KW-0368">Histidine biosynthesis</keyword>
<dbReference type="InterPro" id="IPR020630">
    <property type="entry name" value="THF_DH/CycHdrlase_cat_dom"/>
</dbReference>
<dbReference type="Gene3D" id="3.40.50.10860">
    <property type="entry name" value="Leucine Dehydrogenase, chain A, domain 1"/>
    <property type="match status" value="1"/>
</dbReference>
<comment type="caution">
    <text evidence="12">Lacks conserved residue(s) required for the propagation of feature annotation.</text>
</comment>
<dbReference type="InterPro" id="IPR020631">
    <property type="entry name" value="THF_DH/CycHdrlase_NAD-bd_dom"/>
</dbReference>
<dbReference type="RefSeq" id="WP_062239888.1">
    <property type="nucleotide sequence ID" value="NZ_JBIATL010000005.1"/>
</dbReference>
<comment type="catalytic activity">
    <reaction evidence="12">
        <text>(6R)-5,10-methenyltetrahydrofolate + H2O = (6R)-10-formyltetrahydrofolate + H(+)</text>
        <dbReference type="Rhea" id="RHEA:23700"/>
        <dbReference type="ChEBI" id="CHEBI:15377"/>
        <dbReference type="ChEBI" id="CHEBI:15378"/>
        <dbReference type="ChEBI" id="CHEBI:57455"/>
        <dbReference type="ChEBI" id="CHEBI:195366"/>
        <dbReference type="EC" id="3.5.4.9"/>
    </reaction>
</comment>
<evidence type="ECO:0000259" key="13">
    <source>
        <dbReference type="Pfam" id="PF00763"/>
    </source>
</evidence>
<dbReference type="EC" id="1.5.1.5" evidence="12"/>
<evidence type="ECO:0000256" key="6">
    <source>
        <dbReference type="ARBA" id="ARBA00022801"/>
    </source>
</evidence>
<comment type="pathway">
    <text evidence="1 12">One-carbon metabolism; tetrahydrofolate interconversion.</text>
</comment>
<comment type="function">
    <text evidence="12">Catalyzes the oxidation of 5,10-methylenetetrahydrofolate to 5,10-methenyltetrahydrofolate and then the hydrolysis of 5,10-methenyltetrahydrofolate to 10-formyltetrahydrofolate.</text>
</comment>
<evidence type="ECO:0000256" key="2">
    <source>
        <dbReference type="ARBA" id="ARBA00011738"/>
    </source>
</evidence>
<dbReference type="GO" id="GO:0000105">
    <property type="term" value="P:L-histidine biosynthetic process"/>
    <property type="evidence" value="ECO:0007669"/>
    <property type="project" value="UniProtKB-KW"/>
</dbReference>
<keyword evidence="5 12" id="KW-0658">Purine biosynthesis</keyword>